<dbReference type="RefSeq" id="WP_053101190.1">
    <property type="nucleotide sequence ID" value="NZ_LFTY01000001.1"/>
</dbReference>
<dbReference type="Proteomes" id="UP000037178">
    <property type="component" value="Unassembled WGS sequence"/>
</dbReference>
<dbReference type="PANTHER" id="PTHR28047">
    <property type="entry name" value="PROTEIN DCG1"/>
    <property type="match status" value="1"/>
</dbReference>
<comment type="similarity">
    <text evidence="1">Belongs to the HyuE racemase family.</text>
</comment>
<dbReference type="GO" id="GO:0047661">
    <property type="term" value="F:amino-acid racemase activity"/>
    <property type="evidence" value="ECO:0007669"/>
    <property type="project" value="InterPro"/>
</dbReference>
<dbReference type="PANTHER" id="PTHR28047:SF5">
    <property type="entry name" value="PROTEIN DCG1"/>
    <property type="match status" value="1"/>
</dbReference>
<evidence type="ECO:0000313" key="3">
    <source>
        <dbReference type="Proteomes" id="UP000037178"/>
    </source>
</evidence>
<dbReference type="EC" id="5.1.99.-" evidence="2"/>
<proteinExistence type="inferred from homology"/>
<dbReference type="AlphaFoldDB" id="A0A0J9EDY2"/>
<keyword evidence="2" id="KW-0413">Isomerase</keyword>
<dbReference type="OrthoDB" id="9791723at2"/>
<accession>A0A0J9EDY2</accession>
<gene>
    <name evidence="2" type="ORF">AIOL_001006</name>
</gene>
<comment type="caution">
    <text evidence="2">The sequence shown here is derived from an EMBL/GenBank/DDBJ whole genome shotgun (WGS) entry which is preliminary data.</text>
</comment>
<dbReference type="Pfam" id="PF01177">
    <property type="entry name" value="Asp_Glu_race"/>
    <property type="match status" value="1"/>
</dbReference>
<keyword evidence="3" id="KW-1185">Reference proteome</keyword>
<evidence type="ECO:0000313" key="2">
    <source>
        <dbReference type="EMBL" id="KMW60841.1"/>
    </source>
</evidence>
<dbReference type="Gene3D" id="3.40.50.12500">
    <property type="match status" value="1"/>
</dbReference>
<dbReference type="InterPro" id="IPR015942">
    <property type="entry name" value="Asp/Glu/hydantoin_racemase"/>
</dbReference>
<sequence>MAVVIINPNSTASMTEAMLAQAREAAPGLAFEAWTSTEAPPAIQGAEDGAVATPPLLELVQRAADQGADGIMIGCFDDTALSEAAALASCPVIGIGQAAYHYAVMRHWRFSVVTTLAVSVPVIEQNIAAYGLGAFASRVRASEIPVLDLESDPAGSAKSVLEEARTAAAEDDIHAVILGCAGMLSVAQDVQASLRIPVVDPVWCAARWFNWHQA</sequence>
<dbReference type="InterPro" id="IPR052186">
    <property type="entry name" value="Hydantoin_racemase-like"/>
</dbReference>
<organism evidence="2 3">
    <name type="scientific">Candidatus Rhodobacter oscarellae</name>
    <dbReference type="NCBI Taxonomy" id="1675527"/>
    <lineage>
        <taxon>Bacteria</taxon>
        <taxon>Pseudomonadati</taxon>
        <taxon>Pseudomonadota</taxon>
        <taxon>Alphaproteobacteria</taxon>
        <taxon>Rhodobacterales</taxon>
        <taxon>Rhodobacter group</taxon>
        <taxon>Rhodobacter</taxon>
    </lineage>
</organism>
<evidence type="ECO:0000256" key="1">
    <source>
        <dbReference type="ARBA" id="ARBA00038414"/>
    </source>
</evidence>
<dbReference type="EMBL" id="LFTY01000001">
    <property type="protein sequence ID" value="KMW60841.1"/>
    <property type="molecule type" value="Genomic_DNA"/>
</dbReference>
<dbReference type="STRING" id="1675527.AIOL_001006"/>
<protein>
    <submittedName>
        <fullName evidence="2">Hydantoin racemase</fullName>
        <ecNumber evidence="2">5.1.99.-</ecNumber>
    </submittedName>
</protein>
<dbReference type="PATRIC" id="fig|1675527.3.peg.1069"/>
<reference evidence="2 3" key="1">
    <citation type="submission" date="2015-06" db="EMBL/GenBank/DDBJ databases">
        <title>Draft genome sequence of an Alphaproteobacteria species associated to the Mediterranean sponge Oscarella lobularis.</title>
        <authorList>
            <person name="Jourda C."/>
            <person name="Santini S."/>
            <person name="Claverie J.-M."/>
        </authorList>
    </citation>
    <scope>NUCLEOTIDE SEQUENCE [LARGE SCALE GENOMIC DNA]</scope>
    <source>
        <strain evidence="2">IGS</strain>
    </source>
</reference>
<name>A0A0J9EDY2_9RHOB</name>
<dbReference type="InterPro" id="IPR053714">
    <property type="entry name" value="Iso_Racemase_Enz_sf"/>
</dbReference>